<dbReference type="Gene3D" id="1.20.1740.10">
    <property type="entry name" value="Amino acid/polyamine transporter I"/>
    <property type="match status" value="1"/>
</dbReference>
<comment type="subcellular location">
    <subcellularLocation>
        <location evidence="1">Membrane</location>
        <topology evidence="1">Multi-pass membrane protein</topology>
    </subcellularLocation>
</comment>
<dbReference type="GO" id="GO:0016020">
    <property type="term" value="C:membrane"/>
    <property type="evidence" value="ECO:0007669"/>
    <property type="project" value="UniProtKB-SubCell"/>
</dbReference>
<evidence type="ECO:0000256" key="5">
    <source>
        <dbReference type="SAM" id="Phobius"/>
    </source>
</evidence>
<evidence type="ECO:0000256" key="1">
    <source>
        <dbReference type="ARBA" id="ARBA00004141"/>
    </source>
</evidence>
<evidence type="ECO:0000313" key="7">
    <source>
        <dbReference type="Proteomes" id="UP000006056"/>
    </source>
</evidence>
<dbReference type="HOGENOM" id="CLU_017999_1_0_0"/>
<feature type="transmembrane region" description="Helical" evidence="5">
    <location>
        <begin position="437"/>
        <end position="454"/>
    </location>
</feature>
<feature type="transmembrane region" description="Helical" evidence="5">
    <location>
        <begin position="59"/>
        <end position="79"/>
    </location>
</feature>
<evidence type="ECO:0000256" key="3">
    <source>
        <dbReference type="ARBA" id="ARBA00022989"/>
    </source>
</evidence>
<dbReference type="Proteomes" id="UP000006056">
    <property type="component" value="Chromosome"/>
</dbReference>
<dbReference type="GO" id="GO:0022857">
    <property type="term" value="F:transmembrane transporter activity"/>
    <property type="evidence" value="ECO:0007669"/>
    <property type="project" value="InterPro"/>
</dbReference>
<dbReference type="KEGG" id="trs:Terro_4002"/>
<evidence type="ECO:0000256" key="4">
    <source>
        <dbReference type="ARBA" id="ARBA00023136"/>
    </source>
</evidence>
<dbReference type="eggNOG" id="COG0531">
    <property type="taxonomic scope" value="Bacteria"/>
</dbReference>
<feature type="transmembrane region" description="Helical" evidence="5">
    <location>
        <begin position="141"/>
        <end position="158"/>
    </location>
</feature>
<keyword evidence="7" id="KW-1185">Reference proteome</keyword>
<dbReference type="PATRIC" id="fig|926566.3.peg.3944"/>
<dbReference type="PANTHER" id="PTHR47704:SF1">
    <property type="entry name" value="POTASSIUM TRANSPORTER KIMA"/>
    <property type="match status" value="1"/>
</dbReference>
<feature type="transmembrane region" description="Helical" evidence="5">
    <location>
        <begin position="291"/>
        <end position="320"/>
    </location>
</feature>
<feature type="transmembrane region" description="Helical" evidence="5">
    <location>
        <begin position="255"/>
        <end position="279"/>
    </location>
</feature>
<dbReference type="STRING" id="926566.Terro_4002"/>
<evidence type="ECO:0000313" key="6">
    <source>
        <dbReference type="EMBL" id="AFL90210.1"/>
    </source>
</evidence>
<dbReference type="InterPro" id="IPR002293">
    <property type="entry name" value="AA/rel_permease1"/>
</dbReference>
<sequence>MSILDRVVGSALATADEHDQRISAKKGVAIFGLDALSSAAYGPEAALTLLLPLGVMGSVYLGPITLVVILLLAVVFFSYRQTIDAYPGGGGSYTVAGSNLGSGFGLLAGAALMIDYILNVAVGIAAGVGAIVSAVPSLQPHMVALCIGILLLIAFLNLRGVKDTGAAFVVPTYVFVASLFALIVLGAWKVLISGGHPVPVVAPPVPVAATLAVPGLWLLLKAFASGCTAMTGVEAVSNGVGAFQQPVTARAKHSLTMIIGILMALLAGLAFLVAGYHVTATDPAGPHYQSVLSILLAAVAGRGIFYYVAMCSIALVLCLSANTSYADFPRLCRVIALDRFLPTVFSVRGRRLVYTHGVVALTIFAGLLLVGFRGVTDRLIPLFAVGAFLAFTLSQAGMVVHWRRLNRPGLALVNGVGAVATGITVCIVMVAKFVDGAWIILLLVPTLCGLMVAIRHHYHRISTAIFTTAPLTVRSKADPIVVLPIERWTRVSRKALAFAMRISDDVRVVHVAGTGAHSMLQSQWEEMVETPAHRAGVHPPTLTVVPSPYRFVLLPILHFVRQIEQQHPQGLIAVMVPELVERRWYHHILHNQRAAMLKALLFLRGTKRMMVINVPWYVE</sequence>
<dbReference type="Pfam" id="PF13520">
    <property type="entry name" value="AA_permease_2"/>
    <property type="match status" value="1"/>
</dbReference>
<dbReference type="PANTHER" id="PTHR47704">
    <property type="entry name" value="POTASSIUM TRANSPORTER KIMA"/>
    <property type="match status" value="1"/>
</dbReference>
<dbReference type="RefSeq" id="WP_014787470.1">
    <property type="nucleotide sequence ID" value="NC_018014.1"/>
</dbReference>
<feature type="transmembrane region" description="Helical" evidence="5">
    <location>
        <begin position="352"/>
        <end position="373"/>
    </location>
</feature>
<name>I3ZLU2_TERRK</name>
<evidence type="ECO:0000256" key="2">
    <source>
        <dbReference type="ARBA" id="ARBA00022692"/>
    </source>
</evidence>
<accession>I3ZLU2</accession>
<feature type="transmembrane region" description="Helical" evidence="5">
    <location>
        <begin position="412"/>
        <end position="431"/>
    </location>
</feature>
<dbReference type="InterPro" id="IPR053153">
    <property type="entry name" value="APC_K+_Transporter"/>
</dbReference>
<feature type="transmembrane region" description="Helical" evidence="5">
    <location>
        <begin position="379"/>
        <end position="400"/>
    </location>
</feature>
<proteinExistence type="predicted"/>
<organism evidence="6 7">
    <name type="scientific">Terriglobus roseus (strain DSM 18391 / NRRL B-41598 / KBS 63)</name>
    <dbReference type="NCBI Taxonomy" id="926566"/>
    <lineage>
        <taxon>Bacteria</taxon>
        <taxon>Pseudomonadati</taxon>
        <taxon>Acidobacteriota</taxon>
        <taxon>Terriglobia</taxon>
        <taxon>Terriglobales</taxon>
        <taxon>Acidobacteriaceae</taxon>
        <taxon>Terriglobus</taxon>
    </lineage>
</organism>
<dbReference type="OrthoDB" id="9759676at2"/>
<reference evidence="6 7" key="1">
    <citation type="submission" date="2012-06" db="EMBL/GenBank/DDBJ databases">
        <title>Complete genome of Terriglobus roseus DSM 18391.</title>
        <authorList>
            <consortium name="US DOE Joint Genome Institute (JGI-PGF)"/>
            <person name="Lucas S."/>
            <person name="Copeland A."/>
            <person name="Lapidus A."/>
            <person name="Glavina del Rio T."/>
            <person name="Dalin E."/>
            <person name="Tice H."/>
            <person name="Bruce D."/>
            <person name="Goodwin L."/>
            <person name="Pitluck S."/>
            <person name="Peters L."/>
            <person name="Mikhailova N."/>
            <person name="Munk A.C.C."/>
            <person name="Kyrpides N."/>
            <person name="Mavromatis K."/>
            <person name="Ivanova N."/>
            <person name="Brettin T."/>
            <person name="Detter J.C."/>
            <person name="Han C."/>
            <person name="Larimer F."/>
            <person name="Land M."/>
            <person name="Hauser L."/>
            <person name="Markowitz V."/>
            <person name="Cheng J.-F."/>
            <person name="Hugenholtz P."/>
            <person name="Woyke T."/>
            <person name="Wu D."/>
            <person name="Brambilla E."/>
            <person name="Klenk H.-P."/>
            <person name="Eisen J.A."/>
        </authorList>
    </citation>
    <scope>NUCLEOTIDE SEQUENCE [LARGE SCALE GENOMIC DNA]</scope>
    <source>
        <strain evidence="7">DSM 18391 / NRRL B-41598 / KBS 63</strain>
    </source>
</reference>
<keyword evidence="2 5" id="KW-0812">Transmembrane</keyword>
<protein>
    <submittedName>
        <fullName evidence="6">Amino acid/polyamine/organocation transporter, APC superfamily</fullName>
    </submittedName>
</protein>
<keyword evidence="4 5" id="KW-0472">Membrane</keyword>
<feature type="transmembrane region" description="Helical" evidence="5">
    <location>
        <begin position="165"/>
        <end position="188"/>
    </location>
</feature>
<dbReference type="EMBL" id="CP003379">
    <property type="protein sequence ID" value="AFL90210.1"/>
    <property type="molecule type" value="Genomic_DNA"/>
</dbReference>
<gene>
    <name evidence="6" type="ordered locus">Terro_4002</name>
</gene>
<keyword evidence="3 5" id="KW-1133">Transmembrane helix</keyword>
<feature type="transmembrane region" description="Helical" evidence="5">
    <location>
        <begin position="200"/>
        <end position="220"/>
    </location>
</feature>
<dbReference type="AlphaFoldDB" id="I3ZLU2"/>